<dbReference type="AlphaFoldDB" id="R4KDF3"/>
<reference evidence="2 3" key="1">
    <citation type="submission" date="2012-01" db="EMBL/GenBank/DDBJ databases">
        <title>Complete sequence of Desulfotomaculum gibsoniae DSM 7213.</title>
        <authorList>
            <consortium name="US DOE Joint Genome Institute"/>
            <person name="Lucas S."/>
            <person name="Han J."/>
            <person name="Lapidus A."/>
            <person name="Cheng J.-F."/>
            <person name="Goodwin L."/>
            <person name="Pitluck S."/>
            <person name="Peters L."/>
            <person name="Ovchinnikova G."/>
            <person name="Teshima H."/>
            <person name="Detter J.C."/>
            <person name="Han C."/>
            <person name="Tapia R."/>
            <person name="Land M."/>
            <person name="Hauser L."/>
            <person name="Kyrpides N."/>
            <person name="Ivanova N."/>
            <person name="Pagani I."/>
            <person name="Parshina S."/>
            <person name="Plugge C."/>
            <person name="Muyzer G."/>
            <person name="Kuever J."/>
            <person name="Ivanova A."/>
            <person name="Nazina T."/>
            <person name="Klenk H.-P."/>
            <person name="Brambilla E."/>
            <person name="Spring S."/>
            <person name="Stams A.F."/>
            <person name="Woyke T."/>
        </authorList>
    </citation>
    <scope>NUCLEOTIDE SEQUENCE [LARGE SCALE GENOMIC DNA]</scope>
    <source>
        <strain evidence="2 3">DSM 7213</strain>
    </source>
</reference>
<dbReference type="Proteomes" id="UP000013520">
    <property type="component" value="Chromosome"/>
</dbReference>
<feature type="compositionally biased region" description="Polar residues" evidence="1">
    <location>
        <begin position="109"/>
        <end position="135"/>
    </location>
</feature>
<dbReference type="STRING" id="767817.Desgi_0112"/>
<organism evidence="2 3">
    <name type="scientific">Desulfoscipio gibsoniae DSM 7213</name>
    <dbReference type="NCBI Taxonomy" id="767817"/>
    <lineage>
        <taxon>Bacteria</taxon>
        <taxon>Bacillati</taxon>
        <taxon>Bacillota</taxon>
        <taxon>Clostridia</taxon>
        <taxon>Eubacteriales</taxon>
        <taxon>Desulfallaceae</taxon>
        <taxon>Desulfoscipio</taxon>
    </lineage>
</organism>
<feature type="region of interest" description="Disordered" evidence="1">
    <location>
        <begin position="62"/>
        <end position="152"/>
    </location>
</feature>
<evidence type="ECO:0000256" key="1">
    <source>
        <dbReference type="SAM" id="MobiDB-lite"/>
    </source>
</evidence>
<dbReference type="RefSeq" id="WP_006523185.1">
    <property type="nucleotide sequence ID" value="NC_021184.1"/>
</dbReference>
<dbReference type="OrthoDB" id="1809164at2"/>
<dbReference type="EMBL" id="CP003273">
    <property type="protein sequence ID" value="AGK99726.1"/>
    <property type="molecule type" value="Genomic_DNA"/>
</dbReference>
<keyword evidence="3" id="KW-1185">Reference proteome</keyword>
<accession>R4KDF3</accession>
<protein>
    <submittedName>
        <fullName evidence="2">Uncharacterized protein</fullName>
    </submittedName>
</protein>
<sequence>MTRSNLNPWEMIPLFIVLALGGQNLEPWLRRLIEMIDGTQNTVQEMQRGINALHNAVYQLTVSPGNNTPREQPGAEFNNHSPADDLPLVDQPHFPNDKEPDSKPALDQPNESSISLDTHDTPPSYNSDITTTTVIEPTPAVLPAEISTTNKQ</sequence>
<dbReference type="KEGG" id="dgi:Desgi_0112"/>
<name>R4KDF3_9FIRM</name>
<feature type="compositionally biased region" description="Basic and acidic residues" evidence="1">
    <location>
        <begin position="95"/>
        <end position="104"/>
    </location>
</feature>
<proteinExistence type="predicted"/>
<dbReference type="HOGENOM" id="CLU_1719383_0_0_9"/>
<gene>
    <name evidence="2" type="ORF">Desgi_0112</name>
</gene>
<evidence type="ECO:0000313" key="3">
    <source>
        <dbReference type="Proteomes" id="UP000013520"/>
    </source>
</evidence>
<evidence type="ECO:0000313" key="2">
    <source>
        <dbReference type="EMBL" id="AGK99726.1"/>
    </source>
</evidence>